<accession>A0A919NWP8</accession>
<evidence type="ECO:0000313" key="2">
    <source>
        <dbReference type="Proteomes" id="UP000623608"/>
    </source>
</evidence>
<dbReference type="EMBL" id="BOMY01000053">
    <property type="protein sequence ID" value="GIF25738.1"/>
    <property type="molecule type" value="Genomic_DNA"/>
</dbReference>
<gene>
    <name evidence="1" type="ORF">Ate02nite_84680</name>
</gene>
<name>A0A919NWP8_9ACTN</name>
<evidence type="ECO:0000313" key="1">
    <source>
        <dbReference type="EMBL" id="GIF25738.1"/>
    </source>
</evidence>
<dbReference type="SUPFAM" id="SSF88659">
    <property type="entry name" value="Sigma3 and sigma4 domains of RNA polymerase sigma factors"/>
    <property type="match status" value="1"/>
</dbReference>
<sequence>MLHAITATQVAVRKSRQADVITMKGTDDLSWAEIGRQLRVSYQRAQQIYRGTPPGVAAP</sequence>
<proteinExistence type="predicted"/>
<keyword evidence="2" id="KW-1185">Reference proteome</keyword>
<dbReference type="RefSeq" id="WP_203813543.1">
    <property type="nucleotide sequence ID" value="NZ_BOMY01000053.1"/>
</dbReference>
<organism evidence="1 2">
    <name type="scientific">Paractinoplanes tereljensis</name>
    <dbReference type="NCBI Taxonomy" id="571912"/>
    <lineage>
        <taxon>Bacteria</taxon>
        <taxon>Bacillati</taxon>
        <taxon>Actinomycetota</taxon>
        <taxon>Actinomycetes</taxon>
        <taxon>Micromonosporales</taxon>
        <taxon>Micromonosporaceae</taxon>
        <taxon>Paractinoplanes</taxon>
    </lineage>
</organism>
<comment type="caution">
    <text evidence="1">The sequence shown here is derived from an EMBL/GenBank/DDBJ whole genome shotgun (WGS) entry which is preliminary data.</text>
</comment>
<reference evidence="1" key="1">
    <citation type="submission" date="2021-01" db="EMBL/GenBank/DDBJ databases">
        <title>Whole genome shotgun sequence of Actinoplanes tereljensis NBRC 105297.</title>
        <authorList>
            <person name="Komaki H."/>
            <person name="Tamura T."/>
        </authorList>
    </citation>
    <scope>NUCLEOTIDE SEQUENCE</scope>
    <source>
        <strain evidence="1">NBRC 105297</strain>
    </source>
</reference>
<dbReference type="InterPro" id="IPR013324">
    <property type="entry name" value="RNA_pol_sigma_r3/r4-like"/>
</dbReference>
<protein>
    <submittedName>
        <fullName evidence="1">Uncharacterized protein</fullName>
    </submittedName>
</protein>
<dbReference type="AlphaFoldDB" id="A0A919NWP8"/>
<dbReference type="Proteomes" id="UP000623608">
    <property type="component" value="Unassembled WGS sequence"/>
</dbReference>